<comment type="similarity">
    <text evidence="1 8">Belongs to the beta-class carbonic anhydrase family.</text>
</comment>
<evidence type="ECO:0000313" key="10">
    <source>
        <dbReference type="Proteomes" id="UP001300502"/>
    </source>
</evidence>
<dbReference type="PANTHER" id="PTHR11002">
    <property type="entry name" value="CARBONIC ANHYDRASE"/>
    <property type="match status" value="1"/>
</dbReference>
<dbReference type="GO" id="GO:0008270">
    <property type="term" value="F:zinc ion binding"/>
    <property type="evidence" value="ECO:0007669"/>
    <property type="project" value="UniProtKB-UniRule"/>
</dbReference>
<organism evidence="9 10">
    <name type="scientific">Galdieria yellowstonensis</name>
    <dbReference type="NCBI Taxonomy" id="3028027"/>
    <lineage>
        <taxon>Eukaryota</taxon>
        <taxon>Rhodophyta</taxon>
        <taxon>Bangiophyceae</taxon>
        <taxon>Galdieriales</taxon>
        <taxon>Galdieriaceae</taxon>
        <taxon>Galdieria</taxon>
    </lineage>
</organism>
<dbReference type="GO" id="GO:0004089">
    <property type="term" value="F:carbonate dehydratase activity"/>
    <property type="evidence" value="ECO:0007669"/>
    <property type="project" value="UniProtKB-UniRule"/>
</dbReference>
<evidence type="ECO:0000313" key="9">
    <source>
        <dbReference type="EMBL" id="KAK4528013.1"/>
    </source>
</evidence>
<name>A0AAV9IL63_9RHOD</name>
<reference evidence="9 10" key="1">
    <citation type="submission" date="2022-07" db="EMBL/GenBank/DDBJ databases">
        <title>Genome-wide signatures of adaptation to extreme environments.</title>
        <authorList>
            <person name="Cho C.H."/>
            <person name="Yoon H.S."/>
        </authorList>
    </citation>
    <scope>NUCLEOTIDE SEQUENCE [LARGE SCALE GENOMIC DNA]</scope>
    <source>
        <strain evidence="9 10">108.79 E11</strain>
    </source>
</reference>
<evidence type="ECO:0000256" key="4">
    <source>
        <dbReference type="ARBA" id="ARBA00022833"/>
    </source>
</evidence>
<comment type="catalytic activity">
    <reaction evidence="6 8">
        <text>hydrogencarbonate + H(+) = CO2 + H2O</text>
        <dbReference type="Rhea" id="RHEA:10748"/>
        <dbReference type="ChEBI" id="CHEBI:15377"/>
        <dbReference type="ChEBI" id="CHEBI:15378"/>
        <dbReference type="ChEBI" id="CHEBI:16526"/>
        <dbReference type="ChEBI" id="CHEBI:17544"/>
        <dbReference type="EC" id="4.2.1.1"/>
    </reaction>
</comment>
<evidence type="ECO:0000256" key="7">
    <source>
        <dbReference type="PIRSR" id="PIRSR601765-1"/>
    </source>
</evidence>
<feature type="binding site" evidence="7">
    <location>
        <position position="67"/>
    </location>
    <ligand>
        <name>Zn(2+)</name>
        <dbReference type="ChEBI" id="CHEBI:29105"/>
    </ligand>
</feature>
<dbReference type="SMART" id="SM00947">
    <property type="entry name" value="Pro_CA"/>
    <property type="match status" value="1"/>
</dbReference>
<accession>A0AAV9IL63</accession>
<dbReference type="InterPro" id="IPR001765">
    <property type="entry name" value="Carbonic_anhydrase"/>
</dbReference>
<proteinExistence type="inferred from homology"/>
<dbReference type="PANTHER" id="PTHR11002:SF76">
    <property type="entry name" value="CARBONIC ANHYDRASE"/>
    <property type="match status" value="1"/>
</dbReference>
<dbReference type="InterPro" id="IPR036874">
    <property type="entry name" value="Carbonic_anhydrase_sf"/>
</dbReference>
<evidence type="ECO:0000256" key="1">
    <source>
        <dbReference type="ARBA" id="ARBA00006217"/>
    </source>
</evidence>
<dbReference type="Gene3D" id="3.40.1050.10">
    <property type="entry name" value="Carbonic anhydrase"/>
    <property type="match status" value="1"/>
</dbReference>
<keyword evidence="4 7" id="KW-0862">Zinc</keyword>
<evidence type="ECO:0000256" key="3">
    <source>
        <dbReference type="ARBA" id="ARBA00022723"/>
    </source>
</evidence>
<gene>
    <name evidence="9" type="ORF">GAYE_SCF47G5947</name>
</gene>
<dbReference type="EMBL" id="JANCYU010000058">
    <property type="protein sequence ID" value="KAK4528013.1"/>
    <property type="molecule type" value="Genomic_DNA"/>
</dbReference>
<evidence type="ECO:0000256" key="5">
    <source>
        <dbReference type="ARBA" id="ARBA00023239"/>
    </source>
</evidence>
<dbReference type="Proteomes" id="UP001300502">
    <property type="component" value="Unassembled WGS sequence"/>
</dbReference>
<dbReference type="AlphaFoldDB" id="A0AAV9IL63"/>
<feature type="binding site" evidence="7">
    <location>
        <position position="69"/>
    </location>
    <ligand>
        <name>Zn(2+)</name>
        <dbReference type="ChEBI" id="CHEBI:29105"/>
    </ligand>
</feature>
<dbReference type="EC" id="4.2.1.1" evidence="2 8"/>
<sequence length="228" mass="24962">MSQQTKTNVDRPNSMNYEGVLDFLLQKNQQFQRGVQTGSILEKETVPEYRQALAQDGQKPIATIVACCDSRVIPEVIFQQGFGKLFTIRTAGSSVTSPTVLGSIEFGVTKFSTPLLIVMGHTQCGAAITGWNICSSEKHQMQQLSPALQALIRPMEPIVEGIQKQQPNISIAEASTCLAEALAKDAVATILRELPSLQALVDKRQLGVVSAIYDLYQGNVVILEKNWK</sequence>
<comment type="function">
    <text evidence="8">Reversible hydration of carbon dioxide.</text>
</comment>
<evidence type="ECO:0000256" key="8">
    <source>
        <dbReference type="RuleBase" id="RU003956"/>
    </source>
</evidence>
<evidence type="ECO:0000256" key="2">
    <source>
        <dbReference type="ARBA" id="ARBA00012925"/>
    </source>
</evidence>
<protein>
    <recommendedName>
        <fullName evidence="2 8">Carbonic anhydrase</fullName>
        <ecNumber evidence="2 8">4.2.1.1</ecNumber>
    </recommendedName>
    <alternativeName>
        <fullName evidence="8">Carbonate dehydratase</fullName>
    </alternativeName>
</protein>
<keyword evidence="3 7" id="KW-0479">Metal-binding</keyword>
<dbReference type="SUPFAM" id="SSF53056">
    <property type="entry name" value="beta-carbonic anhydrase, cab"/>
    <property type="match status" value="1"/>
</dbReference>
<keyword evidence="10" id="KW-1185">Reference proteome</keyword>
<comment type="caution">
    <text evidence="9">The sequence shown here is derived from an EMBL/GenBank/DDBJ whole genome shotgun (WGS) entry which is preliminary data.</text>
</comment>
<feature type="binding site" evidence="7">
    <location>
        <position position="121"/>
    </location>
    <ligand>
        <name>Zn(2+)</name>
        <dbReference type="ChEBI" id="CHEBI:29105"/>
    </ligand>
</feature>
<evidence type="ECO:0000256" key="6">
    <source>
        <dbReference type="ARBA" id="ARBA00048348"/>
    </source>
</evidence>
<keyword evidence="5 8" id="KW-0456">Lyase</keyword>
<comment type="cofactor">
    <cofactor evidence="7">
        <name>Zn(2+)</name>
        <dbReference type="ChEBI" id="CHEBI:29105"/>
    </cofactor>
    <text evidence="7">Binds 1 zinc ion per subunit.</text>
</comment>
<feature type="binding site" evidence="7">
    <location>
        <position position="124"/>
    </location>
    <ligand>
        <name>Zn(2+)</name>
        <dbReference type="ChEBI" id="CHEBI:29105"/>
    </ligand>
</feature>
<dbReference type="Pfam" id="PF00484">
    <property type="entry name" value="Pro_CA"/>
    <property type="match status" value="1"/>
</dbReference>